<dbReference type="Pfam" id="PF05545">
    <property type="entry name" value="FixQ"/>
    <property type="match status" value="1"/>
</dbReference>
<proteinExistence type="predicted"/>
<keyword evidence="2" id="KW-1133">Transmembrane helix</keyword>
<accession>A0A1M6RPK4</accession>
<evidence type="ECO:0000256" key="2">
    <source>
        <dbReference type="SAM" id="Phobius"/>
    </source>
</evidence>
<dbReference type="EMBL" id="FRAL01000002">
    <property type="protein sequence ID" value="SHK34373.1"/>
    <property type="molecule type" value="Genomic_DNA"/>
</dbReference>
<keyword evidence="2" id="KW-0812">Transmembrane</keyword>
<gene>
    <name evidence="3" type="ORF">SAMN05192556_102376</name>
</gene>
<keyword evidence="4" id="KW-1185">Reference proteome</keyword>
<feature type="region of interest" description="Disordered" evidence="1">
    <location>
        <begin position="45"/>
        <end position="69"/>
    </location>
</feature>
<dbReference type="Proteomes" id="UP000184248">
    <property type="component" value="Unassembled WGS sequence"/>
</dbReference>
<evidence type="ECO:0000256" key="1">
    <source>
        <dbReference type="SAM" id="MobiDB-lite"/>
    </source>
</evidence>
<feature type="compositionally biased region" description="Basic and acidic residues" evidence="1">
    <location>
        <begin position="47"/>
        <end position="63"/>
    </location>
</feature>
<keyword evidence="2" id="KW-0472">Membrane</keyword>
<sequence>MDTGTLNGIIIILLIVAFIGLTIWAYSKGRRAEFDEAARLPFADDPIVEHDTPPERAAENRHDKGGRKA</sequence>
<feature type="transmembrane region" description="Helical" evidence="2">
    <location>
        <begin position="6"/>
        <end position="26"/>
    </location>
</feature>
<dbReference type="AlphaFoldDB" id="A0A1M6RPK4"/>
<dbReference type="CDD" id="cd01324">
    <property type="entry name" value="cbb3_Oxidase_CcoQ"/>
    <property type="match status" value="1"/>
</dbReference>
<dbReference type="RefSeq" id="WP_064699436.1">
    <property type="nucleotide sequence ID" value="NZ_BDEO01000007.1"/>
</dbReference>
<dbReference type="InterPro" id="IPR008621">
    <property type="entry name" value="Cbb3-typ_cyt_oxidase_comp"/>
</dbReference>
<dbReference type="OrthoDB" id="6402501at2"/>
<reference evidence="4" key="1">
    <citation type="submission" date="2016-11" db="EMBL/GenBank/DDBJ databases">
        <authorList>
            <person name="Varghese N."/>
            <person name="Submissions S."/>
        </authorList>
    </citation>
    <scope>NUCLEOTIDE SEQUENCE [LARGE SCALE GENOMIC DNA]</scope>
    <source>
        <strain evidence="4">ALO Sharm</strain>
    </source>
</reference>
<organism evidence="3 4">
    <name type="scientific">Halomonas caseinilytica</name>
    <dbReference type="NCBI Taxonomy" id="438744"/>
    <lineage>
        <taxon>Bacteria</taxon>
        <taxon>Pseudomonadati</taxon>
        <taxon>Pseudomonadota</taxon>
        <taxon>Gammaproteobacteria</taxon>
        <taxon>Oceanospirillales</taxon>
        <taxon>Halomonadaceae</taxon>
        <taxon>Halomonas</taxon>
    </lineage>
</organism>
<name>A0A1M6RPK4_9GAMM</name>
<protein>
    <submittedName>
        <fullName evidence="3">Cytochrome c oxidase cbb3-type subunit 4</fullName>
    </submittedName>
</protein>
<evidence type="ECO:0000313" key="3">
    <source>
        <dbReference type="EMBL" id="SHK34373.1"/>
    </source>
</evidence>
<evidence type="ECO:0000313" key="4">
    <source>
        <dbReference type="Proteomes" id="UP000184248"/>
    </source>
</evidence>